<dbReference type="Proteomes" id="UP000229030">
    <property type="component" value="Unassembled WGS sequence"/>
</dbReference>
<dbReference type="SUPFAM" id="SSF53474">
    <property type="entry name" value="alpha/beta-Hydrolases"/>
    <property type="match status" value="1"/>
</dbReference>
<dbReference type="Pfam" id="PF12146">
    <property type="entry name" value="Hydrolase_4"/>
    <property type="match status" value="1"/>
</dbReference>
<protein>
    <recommendedName>
        <fullName evidence="1">Serine aminopeptidase S33 domain-containing protein</fullName>
    </recommendedName>
</protein>
<dbReference type="InterPro" id="IPR029058">
    <property type="entry name" value="AB_hydrolase_fold"/>
</dbReference>
<dbReference type="InterPro" id="IPR022742">
    <property type="entry name" value="Hydrolase_4"/>
</dbReference>
<comment type="caution">
    <text evidence="2">The sequence shown here is derived from an EMBL/GenBank/DDBJ whole genome shotgun (WGS) entry which is preliminary data.</text>
</comment>
<evidence type="ECO:0000313" key="3">
    <source>
        <dbReference type="Proteomes" id="UP000229030"/>
    </source>
</evidence>
<proteinExistence type="predicted"/>
<dbReference type="Gene3D" id="3.40.50.1820">
    <property type="entry name" value="alpha/beta hydrolase"/>
    <property type="match status" value="1"/>
</dbReference>
<dbReference type="AlphaFoldDB" id="A0A2M7DEB9"/>
<dbReference type="InterPro" id="IPR053145">
    <property type="entry name" value="AB_hydrolase_Est10"/>
</dbReference>
<dbReference type="GO" id="GO:0052689">
    <property type="term" value="F:carboxylic ester hydrolase activity"/>
    <property type="evidence" value="ECO:0007669"/>
    <property type="project" value="TreeGrafter"/>
</dbReference>
<evidence type="ECO:0000259" key="1">
    <source>
        <dbReference type="Pfam" id="PF12146"/>
    </source>
</evidence>
<organism evidence="2 3">
    <name type="scientific">bacterium (Candidatus Gribaldobacteria) CG02_land_8_20_14_3_00_41_15</name>
    <dbReference type="NCBI Taxonomy" id="2014270"/>
    <lineage>
        <taxon>Bacteria</taxon>
        <taxon>Candidatus Gribaldobacteria</taxon>
    </lineage>
</organism>
<dbReference type="PANTHER" id="PTHR43265">
    <property type="entry name" value="ESTERASE ESTD"/>
    <property type="match status" value="1"/>
</dbReference>
<sequence length="257" mass="28880">MANYSENYIDFFNAKKERLAGVLTLPKYTTNVPAVIICHGFAKTKSERKFVELSRFLADKGLASLRLDFSGQGESEGDFEKLTIQKEASDLACAFSFLSKQKRINSSKIAIIGHSLGGAVAVLFQAQCQKANTLILLAPALQQKELLQNWYSKKQIILCQKEKYLDTPRGRVGMGYLADALTFGWRETVAKIASPVLIIHGQKDDDIPVKYSRELLKAIKADKKLEIIESADHGLESYQAKREILKHSYSWLNKHLL</sequence>
<gene>
    <name evidence="2" type="ORF">COS21_01185</name>
</gene>
<evidence type="ECO:0000313" key="2">
    <source>
        <dbReference type="EMBL" id="PIV47209.1"/>
    </source>
</evidence>
<name>A0A2M7DEB9_9BACT</name>
<feature type="domain" description="Serine aminopeptidase S33" evidence="1">
    <location>
        <begin position="34"/>
        <end position="151"/>
    </location>
</feature>
<dbReference type="PANTHER" id="PTHR43265:SF1">
    <property type="entry name" value="ESTERASE ESTD"/>
    <property type="match status" value="1"/>
</dbReference>
<accession>A0A2M7DEB9</accession>
<reference evidence="3" key="1">
    <citation type="submission" date="2017-09" db="EMBL/GenBank/DDBJ databases">
        <title>Depth-based differentiation of microbial function through sediment-hosted aquifers and enrichment of novel symbionts in the deep terrestrial subsurface.</title>
        <authorList>
            <person name="Probst A.J."/>
            <person name="Ladd B."/>
            <person name="Jarett J.K."/>
            <person name="Geller-Mcgrath D.E."/>
            <person name="Sieber C.M.K."/>
            <person name="Emerson J.B."/>
            <person name="Anantharaman K."/>
            <person name="Thomas B.C."/>
            <person name="Malmstrom R."/>
            <person name="Stieglmeier M."/>
            <person name="Klingl A."/>
            <person name="Woyke T."/>
            <person name="Ryan C.M."/>
            <person name="Banfield J.F."/>
        </authorList>
    </citation>
    <scope>NUCLEOTIDE SEQUENCE [LARGE SCALE GENOMIC DNA]</scope>
</reference>
<dbReference type="EMBL" id="PETV01000038">
    <property type="protein sequence ID" value="PIV47209.1"/>
    <property type="molecule type" value="Genomic_DNA"/>
</dbReference>